<feature type="transmembrane region" description="Helical" evidence="6">
    <location>
        <begin position="328"/>
        <end position="346"/>
    </location>
</feature>
<evidence type="ECO:0000256" key="4">
    <source>
        <dbReference type="ARBA" id="ARBA00022989"/>
    </source>
</evidence>
<evidence type="ECO:0000313" key="8">
    <source>
        <dbReference type="Proteomes" id="UP000635278"/>
    </source>
</evidence>
<keyword evidence="2" id="KW-1003">Cell membrane</keyword>
<evidence type="ECO:0000256" key="5">
    <source>
        <dbReference type="ARBA" id="ARBA00023136"/>
    </source>
</evidence>
<comment type="caution">
    <text evidence="7">The sequence shown here is derived from an EMBL/GenBank/DDBJ whole genome shotgun (WGS) entry which is preliminary data.</text>
</comment>
<feature type="transmembrane region" description="Helical" evidence="6">
    <location>
        <begin position="108"/>
        <end position="127"/>
    </location>
</feature>
<feature type="transmembrane region" description="Helical" evidence="6">
    <location>
        <begin position="358"/>
        <end position="381"/>
    </location>
</feature>
<keyword evidence="4 6" id="KW-1133">Transmembrane helix</keyword>
<dbReference type="EMBL" id="WOTB01000012">
    <property type="protein sequence ID" value="NHN85110.1"/>
    <property type="molecule type" value="Genomic_DNA"/>
</dbReference>
<keyword evidence="5 6" id="KW-0472">Membrane</keyword>
<reference evidence="7 8" key="1">
    <citation type="journal article" date="2020" name="Int. J. Syst. Evol. Microbiol.">
        <title>Novel acetic acid bacteria from cider fermentations: Acetobacter conturbans sp. nov. and Acetobacter fallax sp. nov.</title>
        <authorList>
            <person name="Sombolestani A.S."/>
            <person name="Cleenwerck I."/>
            <person name="Cnockaert M."/>
            <person name="Borremans W."/>
            <person name="Wieme A.D."/>
            <person name="De Vuyst L."/>
            <person name="Vandamme P."/>
        </authorList>
    </citation>
    <scope>NUCLEOTIDE SEQUENCE [LARGE SCALE GENOMIC DNA]</scope>
    <source>
        <strain evidence="7 8">LMG 30640</strain>
    </source>
</reference>
<sequence>MTKQPVLHGPRHILLRYLSVSLFSRTAICCGILIALMELLALLDQMTPILRRHLGITGVLTYMILHLPAMMQTALPLSVLIGALLMLTQMTISSEVAILRASGLSPVGFLRLIVPATLAIGLLGIVLEDQITPRTELALASWWNRTDPHPEEGHAFWFHVPRGQASTCGMPVTNQSTASELAHVGYVTHAGHEAWEIDLYDRDSSGRLLRTLHADHADHNSTKGWTLHDIRCTAVSFADLNATAEDDTAPEARWINPFGPADMLRLSLDSSPLSSGMILDALHGRIATNLTPGYLRASLFERFLRPLSLVVMLLLAMPVIYIPPRTGLRSWLPVWCLGTGLLFIIVQGMFRAMGNAGLLPAPVATVPGLIIFTLAAGTALLRNEDK</sequence>
<dbReference type="Proteomes" id="UP000635278">
    <property type="component" value="Unassembled WGS sequence"/>
</dbReference>
<protein>
    <submittedName>
        <fullName evidence="7">LptF/LptG family permease</fullName>
    </submittedName>
</protein>
<feature type="transmembrane region" description="Helical" evidence="6">
    <location>
        <begin position="303"/>
        <end position="322"/>
    </location>
</feature>
<dbReference type="InterPro" id="IPR005495">
    <property type="entry name" value="LptG/LptF_permease"/>
</dbReference>
<accession>A0ABX0JQ55</accession>
<evidence type="ECO:0000256" key="1">
    <source>
        <dbReference type="ARBA" id="ARBA00004651"/>
    </source>
</evidence>
<comment type="subcellular location">
    <subcellularLocation>
        <location evidence="1">Cell membrane</location>
        <topology evidence="1">Multi-pass membrane protein</topology>
    </subcellularLocation>
</comment>
<dbReference type="Pfam" id="PF03739">
    <property type="entry name" value="LptF_LptG"/>
    <property type="match status" value="1"/>
</dbReference>
<dbReference type="RefSeq" id="WP_173583495.1">
    <property type="nucleotide sequence ID" value="NZ_WOTB01000012.1"/>
</dbReference>
<evidence type="ECO:0000256" key="3">
    <source>
        <dbReference type="ARBA" id="ARBA00022692"/>
    </source>
</evidence>
<feature type="transmembrane region" description="Helical" evidence="6">
    <location>
        <begin position="20"/>
        <end position="43"/>
    </location>
</feature>
<organism evidence="7 8">
    <name type="scientific">Acetobacter musti</name>
    <dbReference type="NCBI Taxonomy" id="864732"/>
    <lineage>
        <taxon>Bacteria</taxon>
        <taxon>Pseudomonadati</taxon>
        <taxon>Pseudomonadota</taxon>
        <taxon>Alphaproteobacteria</taxon>
        <taxon>Acetobacterales</taxon>
        <taxon>Acetobacteraceae</taxon>
        <taxon>Acetobacter</taxon>
    </lineage>
</organism>
<gene>
    <name evidence="7" type="ORF">GOB93_10715</name>
</gene>
<dbReference type="PANTHER" id="PTHR33529:SF2">
    <property type="entry name" value="LIPOPOLYSACCHARIDE EXPORT SYSTEM PERMEASE PROTEIN LPTG"/>
    <property type="match status" value="1"/>
</dbReference>
<keyword evidence="3 6" id="KW-0812">Transmembrane</keyword>
<evidence type="ECO:0000313" key="7">
    <source>
        <dbReference type="EMBL" id="NHN85110.1"/>
    </source>
</evidence>
<evidence type="ECO:0000256" key="6">
    <source>
        <dbReference type="SAM" id="Phobius"/>
    </source>
</evidence>
<name>A0ABX0JQ55_9PROT</name>
<evidence type="ECO:0000256" key="2">
    <source>
        <dbReference type="ARBA" id="ARBA00022475"/>
    </source>
</evidence>
<proteinExistence type="predicted"/>
<dbReference type="PANTHER" id="PTHR33529">
    <property type="entry name" value="SLR0882 PROTEIN-RELATED"/>
    <property type="match status" value="1"/>
</dbReference>
<keyword evidence="8" id="KW-1185">Reference proteome</keyword>
<feature type="transmembrane region" description="Helical" evidence="6">
    <location>
        <begin position="64"/>
        <end position="88"/>
    </location>
</feature>